<evidence type="ECO:0000259" key="8">
    <source>
        <dbReference type="Pfam" id="PF09770"/>
    </source>
</evidence>
<dbReference type="Pfam" id="PF09770">
    <property type="entry name" value="PAT1"/>
    <property type="match status" value="1"/>
</dbReference>
<protein>
    <submittedName>
        <fullName evidence="9">Topoisomerase II-associated protein PAT1</fullName>
    </submittedName>
</protein>
<comment type="caution">
    <text evidence="9">The sequence shown here is derived from an EMBL/GenBank/DDBJ whole genome shotgun (WGS) entry which is preliminary data.</text>
</comment>
<evidence type="ECO:0000256" key="2">
    <source>
        <dbReference type="ARBA" id="ARBA00004201"/>
    </source>
</evidence>
<keyword evidence="6" id="KW-0539">Nucleus</keyword>
<name>A0AAN6VQK1_9PEZI</name>
<dbReference type="GO" id="GO:0000290">
    <property type="term" value="P:deadenylation-dependent decapping of nuclear-transcribed mRNA"/>
    <property type="evidence" value="ECO:0007669"/>
    <property type="project" value="InterPro"/>
</dbReference>
<feature type="compositionally biased region" description="Low complexity" evidence="7">
    <location>
        <begin position="168"/>
        <end position="188"/>
    </location>
</feature>
<feature type="compositionally biased region" description="Basic and acidic residues" evidence="7">
    <location>
        <begin position="528"/>
        <end position="557"/>
    </location>
</feature>
<feature type="compositionally biased region" description="Low complexity" evidence="7">
    <location>
        <begin position="239"/>
        <end position="254"/>
    </location>
</feature>
<feature type="region of interest" description="Disordered" evidence="7">
    <location>
        <begin position="168"/>
        <end position="313"/>
    </location>
</feature>
<dbReference type="GO" id="GO:0000932">
    <property type="term" value="C:P-body"/>
    <property type="evidence" value="ECO:0007669"/>
    <property type="project" value="UniProtKB-SubCell"/>
</dbReference>
<evidence type="ECO:0000256" key="3">
    <source>
        <dbReference type="ARBA" id="ARBA00009138"/>
    </source>
</evidence>
<dbReference type="GO" id="GO:0003723">
    <property type="term" value="F:RNA binding"/>
    <property type="evidence" value="ECO:0007669"/>
    <property type="project" value="UniProtKB-KW"/>
</dbReference>
<sequence length="853" mass="94272">MSFFGFDASRHNPAGAGFSQAHNPFAGLSNREDEGDALEFEETYDGLGDQLEETGDAFNDDTFGDTAGLDTRPVGKDFDFFGTTAQVSTAIEEEHVRFTRQQPTARVPQPTAQVSAHAMPQPTVPGPSSYGYYSQPAPYKPARSGYEKYGNEPVAELQVDAALWGVAPKKQPQQAPAASPAPASAQPSRKVLSLEEVEAQMRAQAKATQQAVPSPAPPQAAIPADSQGQAPPPMHHDPAYQYQQQVQPQIPQQPDHARKDQSFGPGHGHPVTILQRPHGKQGASPQPPAQPAAHFRQEPSATMQPTQILQNPNRLSGDAARLGMRQHPTPTMPASYPAHPTHRQQGSFSRQQQIITHPSQLSQLSEEEKAAYLEQEAKRAKRNHKIFLMSRDNGIMTPQDKSFVTRIQLQQLVSATGNPNEHGTDESLTEDFYYQVHSQIQGSQRQHPNQPLNNFAQTYLFQTGSRQGGMRRHNRGPENHMQRMEQQVQRAVEAAKNKPKNKQLVIEGSLGKISFSNAKTPKPLLNIKRTDNTGEAHRPSSSHKDIPSGGDRKSDLRSIERIYTTLMQMEDHDRAMPPHPANDADTEAIQRFVAWNSEAQILNNKLWQGLRVHDHPDNGRVHPFIALLSYTKGMKAMQRISRHLSHEQRTTILTLIVVNLDSLEVVRNAQVTPEVMQLNAAMRENVELFSVAVMSTLFNVLNELDLDLVAGVLGLVCTRNVDVIAKSRIGVSMLTMILSRAEIIKHGGGGSEQAWRSWDATHTQFFGLIEPSLPHMFPGPVTAGDDIYVWQLLAALGIGAGPDQQQRLVLAVKDRVMDTVALSKTLPQDLAAQRLQNVNLFMRSIGLDVELLQ</sequence>
<comment type="similarity">
    <text evidence="3">Belongs to the PAT1 family.</text>
</comment>
<keyword evidence="10" id="KW-1185">Reference proteome</keyword>
<evidence type="ECO:0000313" key="10">
    <source>
        <dbReference type="Proteomes" id="UP001302745"/>
    </source>
</evidence>
<feature type="region of interest" description="Disordered" evidence="7">
    <location>
        <begin position="523"/>
        <end position="557"/>
    </location>
</feature>
<evidence type="ECO:0000256" key="7">
    <source>
        <dbReference type="SAM" id="MobiDB-lite"/>
    </source>
</evidence>
<evidence type="ECO:0000256" key="1">
    <source>
        <dbReference type="ARBA" id="ARBA00004123"/>
    </source>
</evidence>
<comment type="subcellular location">
    <subcellularLocation>
        <location evidence="2">Cytoplasm</location>
        <location evidence="2">P-body</location>
    </subcellularLocation>
    <subcellularLocation>
        <location evidence="1">Nucleus</location>
    </subcellularLocation>
</comment>
<dbReference type="EMBL" id="MU856909">
    <property type="protein sequence ID" value="KAK4154561.1"/>
    <property type="molecule type" value="Genomic_DNA"/>
</dbReference>
<dbReference type="AlphaFoldDB" id="A0AAN6VQK1"/>
<dbReference type="PANTHER" id="PTHR21551">
    <property type="entry name" value="TOPOISOMERASE II-ASSOCIATED PROTEIN PAT1"/>
    <property type="match status" value="1"/>
</dbReference>
<feature type="compositionally biased region" description="Polar residues" evidence="7">
    <location>
        <begin position="99"/>
        <end position="114"/>
    </location>
</feature>
<dbReference type="GO" id="GO:0005634">
    <property type="term" value="C:nucleus"/>
    <property type="evidence" value="ECO:0007669"/>
    <property type="project" value="UniProtKB-SubCell"/>
</dbReference>
<proteinExistence type="inferred from homology"/>
<organism evidence="9 10">
    <name type="scientific">Chaetomidium leptoderma</name>
    <dbReference type="NCBI Taxonomy" id="669021"/>
    <lineage>
        <taxon>Eukaryota</taxon>
        <taxon>Fungi</taxon>
        <taxon>Dikarya</taxon>
        <taxon>Ascomycota</taxon>
        <taxon>Pezizomycotina</taxon>
        <taxon>Sordariomycetes</taxon>
        <taxon>Sordariomycetidae</taxon>
        <taxon>Sordariales</taxon>
        <taxon>Chaetomiaceae</taxon>
        <taxon>Chaetomidium</taxon>
    </lineage>
</organism>
<dbReference type="Proteomes" id="UP001302745">
    <property type="component" value="Unassembled WGS sequence"/>
</dbReference>
<reference evidence="9" key="2">
    <citation type="submission" date="2023-05" db="EMBL/GenBank/DDBJ databases">
        <authorList>
            <consortium name="Lawrence Berkeley National Laboratory"/>
            <person name="Steindorff A."/>
            <person name="Hensen N."/>
            <person name="Bonometti L."/>
            <person name="Westerberg I."/>
            <person name="Brannstrom I.O."/>
            <person name="Guillou S."/>
            <person name="Cros-Aarteil S."/>
            <person name="Calhoun S."/>
            <person name="Haridas S."/>
            <person name="Kuo A."/>
            <person name="Mondo S."/>
            <person name="Pangilinan J."/>
            <person name="Riley R."/>
            <person name="Labutti K."/>
            <person name="Andreopoulos B."/>
            <person name="Lipzen A."/>
            <person name="Chen C."/>
            <person name="Yanf M."/>
            <person name="Daum C."/>
            <person name="Ng V."/>
            <person name="Clum A."/>
            <person name="Ohm R."/>
            <person name="Martin F."/>
            <person name="Silar P."/>
            <person name="Natvig D."/>
            <person name="Lalanne C."/>
            <person name="Gautier V."/>
            <person name="Ament-Velasquez S.L."/>
            <person name="Kruys A."/>
            <person name="Hutchinson M.I."/>
            <person name="Powell A.J."/>
            <person name="Barry K."/>
            <person name="Miller A.N."/>
            <person name="Grigoriev I.V."/>
            <person name="Debuchy R."/>
            <person name="Gladieux P."/>
            <person name="Thoren M.H."/>
            <person name="Johannesson H."/>
        </authorList>
    </citation>
    <scope>NUCLEOTIDE SEQUENCE</scope>
    <source>
        <strain evidence="9">CBS 538.74</strain>
    </source>
</reference>
<keyword evidence="5" id="KW-0694">RNA-binding</keyword>
<evidence type="ECO:0000256" key="4">
    <source>
        <dbReference type="ARBA" id="ARBA00022490"/>
    </source>
</evidence>
<keyword evidence="4" id="KW-0963">Cytoplasm</keyword>
<dbReference type="PANTHER" id="PTHR21551:SF0">
    <property type="entry name" value="PROTEIN ASSOCIATED WITH TOPO II RELATED-1, ISOFORM A"/>
    <property type="match status" value="1"/>
</dbReference>
<feature type="region of interest" description="Disordered" evidence="7">
    <location>
        <begin position="98"/>
        <end position="131"/>
    </location>
</feature>
<feature type="compositionally biased region" description="Polar residues" evidence="7">
    <location>
        <begin position="299"/>
        <end position="313"/>
    </location>
</feature>
<reference evidence="9" key="1">
    <citation type="journal article" date="2023" name="Mol. Phylogenet. Evol.">
        <title>Genome-scale phylogeny and comparative genomics of the fungal order Sordariales.</title>
        <authorList>
            <person name="Hensen N."/>
            <person name="Bonometti L."/>
            <person name="Westerberg I."/>
            <person name="Brannstrom I.O."/>
            <person name="Guillou S."/>
            <person name="Cros-Aarteil S."/>
            <person name="Calhoun S."/>
            <person name="Haridas S."/>
            <person name="Kuo A."/>
            <person name="Mondo S."/>
            <person name="Pangilinan J."/>
            <person name="Riley R."/>
            <person name="LaButti K."/>
            <person name="Andreopoulos B."/>
            <person name="Lipzen A."/>
            <person name="Chen C."/>
            <person name="Yan M."/>
            <person name="Daum C."/>
            <person name="Ng V."/>
            <person name="Clum A."/>
            <person name="Steindorff A."/>
            <person name="Ohm R.A."/>
            <person name="Martin F."/>
            <person name="Silar P."/>
            <person name="Natvig D.O."/>
            <person name="Lalanne C."/>
            <person name="Gautier V."/>
            <person name="Ament-Velasquez S.L."/>
            <person name="Kruys A."/>
            <person name="Hutchinson M.I."/>
            <person name="Powell A.J."/>
            <person name="Barry K."/>
            <person name="Miller A.N."/>
            <person name="Grigoriev I.V."/>
            <person name="Debuchy R."/>
            <person name="Gladieux P."/>
            <person name="Hiltunen Thoren M."/>
            <person name="Johannesson H."/>
        </authorList>
    </citation>
    <scope>NUCLEOTIDE SEQUENCE</scope>
    <source>
        <strain evidence="9">CBS 538.74</strain>
    </source>
</reference>
<feature type="domain" description="mRNA decay factor PAT1" evidence="8">
    <location>
        <begin position="1"/>
        <end position="850"/>
    </location>
</feature>
<gene>
    <name evidence="9" type="ORF">C8A00DRAFT_14325</name>
</gene>
<dbReference type="GO" id="GO:0033962">
    <property type="term" value="P:P-body assembly"/>
    <property type="evidence" value="ECO:0007669"/>
    <property type="project" value="TreeGrafter"/>
</dbReference>
<evidence type="ECO:0000256" key="6">
    <source>
        <dbReference type="ARBA" id="ARBA00023242"/>
    </source>
</evidence>
<dbReference type="InterPro" id="IPR019167">
    <property type="entry name" value="PAT1_dom"/>
</dbReference>
<evidence type="ECO:0000313" key="9">
    <source>
        <dbReference type="EMBL" id="KAK4154561.1"/>
    </source>
</evidence>
<dbReference type="InterPro" id="IPR039900">
    <property type="entry name" value="Pat1-like"/>
</dbReference>
<evidence type="ECO:0000256" key="5">
    <source>
        <dbReference type="ARBA" id="ARBA00022884"/>
    </source>
</evidence>
<accession>A0AAN6VQK1</accession>